<dbReference type="GO" id="GO:0006265">
    <property type="term" value="P:DNA topological change"/>
    <property type="evidence" value="ECO:0007669"/>
    <property type="project" value="InterPro"/>
</dbReference>
<evidence type="ECO:0000256" key="1">
    <source>
        <dbReference type="RuleBase" id="RU362092"/>
    </source>
</evidence>
<comment type="catalytic activity">
    <reaction evidence="1">
        <text>ATP-independent breakage of single-stranded DNA, followed by passage and rejoining.</text>
        <dbReference type="EC" id="5.6.2.1"/>
    </reaction>
</comment>
<keyword evidence="1" id="KW-0238">DNA-binding</keyword>
<dbReference type="HOGENOM" id="CLU_2211881_0_0_1"/>
<dbReference type="AlphaFoldDB" id="F2S8I1"/>
<dbReference type="Gene3D" id="3.40.50.140">
    <property type="match status" value="1"/>
</dbReference>
<accession>F2S8I1</accession>
<dbReference type="InterPro" id="IPR000380">
    <property type="entry name" value="Topo_IA"/>
</dbReference>
<dbReference type="EMBL" id="GG698528">
    <property type="protein sequence ID" value="EGD99880.1"/>
    <property type="molecule type" value="Genomic_DNA"/>
</dbReference>
<dbReference type="GO" id="GO:0003917">
    <property type="term" value="F:DNA topoisomerase type I (single strand cut, ATP-independent) activity"/>
    <property type="evidence" value="ECO:0007669"/>
    <property type="project" value="UniProtKB-EC"/>
</dbReference>
<evidence type="ECO:0000313" key="2">
    <source>
        <dbReference type="EMBL" id="EGD99880.1"/>
    </source>
</evidence>
<keyword evidence="1" id="KW-0413">Isomerase</keyword>
<comment type="similarity">
    <text evidence="1">Belongs to the type IA topoisomerase family.</text>
</comment>
<organism evidence="2 3">
    <name type="scientific">Trichophyton tonsurans (strain CBS 112818)</name>
    <name type="common">Scalp ringworm fungus</name>
    <dbReference type="NCBI Taxonomy" id="647933"/>
    <lineage>
        <taxon>Eukaryota</taxon>
        <taxon>Fungi</taxon>
        <taxon>Dikarya</taxon>
        <taxon>Ascomycota</taxon>
        <taxon>Pezizomycotina</taxon>
        <taxon>Eurotiomycetes</taxon>
        <taxon>Eurotiomycetidae</taxon>
        <taxon>Onygenales</taxon>
        <taxon>Arthrodermataceae</taxon>
        <taxon>Trichophyton</taxon>
    </lineage>
</organism>
<gene>
    <name evidence="2" type="ORF">TESG_08618</name>
</gene>
<sequence length="107" mass="12030">MTYNIQGNPDSKPIADNIKQHARRANVLFIWTDCDREASCIELDLRVGASFTRYLTLSLRPVLQRGSLSEALKSQLISYGSCLKGQNHANKQVETVTVDYSRASEVR</sequence>
<evidence type="ECO:0000313" key="3">
    <source>
        <dbReference type="Proteomes" id="UP000009172"/>
    </source>
</evidence>
<dbReference type="GO" id="GO:0031422">
    <property type="term" value="C:RecQ family helicase-topoisomerase III complex"/>
    <property type="evidence" value="ECO:0007669"/>
    <property type="project" value="TreeGrafter"/>
</dbReference>
<keyword evidence="1" id="KW-0799">Topoisomerase</keyword>
<dbReference type="GO" id="GO:0005634">
    <property type="term" value="C:nucleus"/>
    <property type="evidence" value="ECO:0007669"/>
    <property type="project" value="TreeGrafter"/>
</dbReference>
<reference evidence="3" key="1">
    <citation type="journal article" date="2012" name="MBio">
        <title>Comparative genome analysis of Trichophyton rubrum and related dermatophytes reveals candidate genes involved in infection.</title>
        <authorList>
            <person name="Martinez D.A."/>
            <person name="Oliver B.G."/>
            <person name="Graeser Y."/>
            <person name="Goldberg J.M."/>
            <person name="Li W."/>
            <person name="Martinez-Rossi N.M."/>
            <person name="Monod M."/>
            <person name="Shelest E."/>
            <person name="Barton R.C."/>
            <person name="Birch E."/>
            <person name="Brakhage A.A."/>
            <person name="Chen Z."/>
            <person name="Gurr S.J."/>
            <person name="Heiman D."/>
            <person name="Heitman J."/>
            <person name="Kosti I."/>
            <person name="Rossi A."/>
            <person name="Saif S."/>
            <person name="Samalova M."/>
            <person name="Saunders C.W."/>
            <person name="Shea T."/>
            <person name="Summerbell R.C."/>
            <person name="Xu J."/>
            <person name="Young S."/>
            <person name="Zeng Q."/>
            <person name="Birren B.W."/>
            <person name="Cuomo C.A."/>
            <person name="White T.C."/>
        </authorList>
    </citation>
    <scope>NUCLEOTIDE SEQUENCE [LARGE SCALE GENOMIC DNA]</scope>
    <source>
        <strain evidence="3">CBS 112818</strain>
    </source>
</reference>
<comment type="function">
    <text evidence="1">Introduces a single-strand break via transesterification at a target site in duplex DNA. Releases the supercoiling and torsional tension of DNA introduced during the DNA replication and transcription by transiently cleaving and rejoining one strand of the DNA duplex. The scissile phosphodiester is attacked by the catalytic tyrosine of the enzyme, resulting in the formation of a DNA-(5'-phosphotyrosyl)-enzyme intermediate and the expulsion of a 3'-OH DNA strand.</text>
</comment>
<dbReference type="GO" id="GO:0003677">
    <property type="term" value="F:DNA binding"/>
    <property type="evidence" value="ECO:0007669"/>
    <property type="project" value="UniProtKB-KW"/>
</dbReference>
<keyword evidence="3" id="KW-1185">Reference proteome</keyword>
<name>F2S8I1_TRIT1</name>
<dbReference type="GO" id="GO:0006310">
    <property type="term" value="P:DNA recombination"/>
    <property type="evidence" value="ECO:0007669"/>
    <property type="project" value="TreeGrafter"/>
</dbReference>
<dbReference type="SUPFAM" id="SSF56712">
    <property type="entry name" value="Prokaryotic type I DNA topoisomerase"/>
    <property type="match status" value="1"/>
</dbReference>
<dbReference type="PANTHER" id="PTHR11390">
    <property type="entry name" value="PROKARYOTIC DNA TOPOISOMERASE"/>
    <property type="match status" value="1"/>
</dbReference>
<dbReference type="InterPro" id="IPR023405">
    <property type="entry name" value="Topo_IA_core_domain"/>
</dbReference>
<dbReference type="Proteomes" id="UP000009172">
    <property type="component" value="Unassembled WGS sequence"/>
</dbReference>
<protein>
    <recommendedName>
        <fullName evidence="1">DNA topoisomerase</fullName>
        <ecNumber evidence="1">5.6.2.1</ecNumber>
    </recommendedName>
</protein>
<dbReference type="GO" id="GO:0006281">
    <property type="term" value="P:DNA repair"/>
    <property type="evidence" value="ECO:0007669"/>
    <property type="project" value="TreeGrafter"/>
</dbReference>
<dbReference type="EC" id="5.6.2.1" evidence="1"/>
<dbReference type="PANTHER" id="PTHR11390:SF21">
    <property type="entry name" value="DNA TOPOISOMERASE 3-ALPHA"/>
    <property type="match status" value="1"/>
</dbReference>
<proteinExistence type="inferred from homology"/>